<comment type="caution">
    <text evidence="3">The sequence shown here is derived from an EMBL/GenBank/DDBJ whole genome shotgun (WGS) entry which is preliminary data.</text>
</comment>
<keyword evidence="4" id="KW-1185">Reference proteome</keyword>
<protein>
    <recommendedName>
        <fullName evidence="2">Surface-adhesin protein E-like domain-containing protein</fullName>
    </recommendedName>
</protein>
<feature type="chain" id="PRO_5046279962" description="Surface-adhesin protein E-like domain-containing protein" evidence="1">
    <location>
        <begin position="19"/>
        <end position="135"/>
    </location>
</feature>
<organism evidence="3 4">
    <name type="scientific">Crenobacter oryzisoli</name>
    <dbReference type="NCBI Taxonomy" id="3056844"/>
    <lineage>
        <taxon>Bacteria</taxon>
        <taxon>Pseudomonadati</taxon>
        <taxon>Pseudomonadota</taxon>
        <taxon>Betaproteobacteria</taxon>
        <taxon>Neisseriales</taxon>
        <taxon>Neisseriaceae</taxon>
        <taxon>Crenobacter</taxon>
    </lineage>
</organism>
<evidence type="ECO:0000313" key="3">
    <source>
        <dbReference type="EMBL" id="MDN0075446.1"/>
    </source>
</evidence>
<feature type="signal peptide" evidence="1">
    <location>
        <begin position="1"/>
        <end position="18"/>
    </location>
</feature>
<evidence type="ECO:0000259" key="2">
    <source>
        <dbReference type="Pfam" id="PF16747"/>
    </source>
</evidence>
<keyword evidence="1" id="KW-0732">Signal</keyword>
<dbReference type="EMBL" id="JAUEDK010000017">
    <property type="protein sequence ID" value="MDN0075446.1"/>
    <property type="molecule type" value="Genomic_DNA"/>
</dbReference>
<dbReference type="Proteomes" id="UP001168540">
    <property type="component" value="Unassembled WGS sequence"/>
</dbReference>
<dbReference type="RefSeq" id="WP_289830056.1">
    <property type="nucleotide sequence ID" value="NZ_JAUEDK010000017.1"/>
</dbReference>
<evidence type="ECO:0000256" key="1">
    <source>
        <dbReference type="SAM" id="SignalP"/>
    </source>
</evidence>
<accession>A0ABT7XNV0</accession>
<proteinExistence type="predicted"/>
<feature type="domain" description="Surface-adhesin protein E-like" evidence="2">
    <location>
        <begin position="23"/>
        <end position="130"/>
    </location>
</feature>
<reference evidence="3" key="1">
    <citation type="submission" date="2023-06" db="EMBL/GenBank/DDBJ databases">
        <authorList>
            <person name="Zhang S."/>
        </authorList>
    </citation>
    <scope>NUCLEOTIDE SEQUENCE</scope>
    <source>
        <strain evidence="3">SG2303</strain>
    </source>
</reference>
<gene>
    <name evidence="3" type="ORF">QU481_11140</name>
</gene>
<evidence type="ECO:0000313" key="4">
    <source>
        <dbReference type="Proteomes" id="UP001168540"/>
    </source>
</evidence>
<dbReference type="InterPro" id="IPR031939">
    <property type="entry name" value="Adhesin_E-like"/>
</dbReference>
<name>A0ABT7XNV0_9NEIS</name>
<sequence>MKTWYLIALATVAAPALASPSHWQTAGKTNNGNIVQVDSANMSSDGDVIHARLRVEYKPPVTVGKIGLVSSMHIDAAFRCRTMETSARQLVMYHDERKNDVALREDLPPDGFGQEPDGSIGDVALHYLCRGYATP</sequence>
<dbReference type="Pfam" id="PF16747">
    <property type="entry name" value="Adhesin_E"/>
    <property type="match status" value="1"/>
</dbReference>